<proteinExistence type="predicted"/>
<dbReference type="AlphaFoldDB" id="A0A017TAS1"/>
<dbReference type="PANTHER" id="PTHR43143">
    <property type="entry name" value="METALLOPHOSPHOESTERASE, CALCINEURIN SUPERFAMILY"/>
    <property type="match status" value="1"/>
</dbReference>
<organism evidence="4 5">
    <name type="scientific">Chondromyces apiculatus DSM 436</name>
    <dbReference type="NCBI Taxonomy" id="1192034"/>
    <lineage>
        <taxon>Bacteria</taxon>
        <taxon>Pseudomonadati</taxon>
        <taxon>Myxococcota</taxon>
        <taxon>Polyangia</taxon>
        <taxon>Polyangiales</taxon>
        <taxon>Polyangiaceae</taxon>
        <taxon>Chondromyces</taxon>
    </lineage>
</organism>
<sequence>MKFIQWAACLAASASLVACVMAEGGDEVDREGTADDAIDEVSETSSAISACPALPDAVYHRVKPSNGASLYTRNLNEAVNAGTNYGFTDDRGVAFYGAAGAAAGLSPVYRLYNPTTGDFLWTIEENERVSAAANHGYTSDEGIRFYAAKTSQPCLVPVHRFVNNTLHKHRFAVSAADRASLAAAGWTDEGVKFHAAPEAAAPETDTRFTLVVIPDTQQEIVYAPTRFTNRIDWLVNNETALDLRFVAHTGDMVDWDTPDHIHYVRASNALLGLDNAQIPYAIAIGNHDTAAVCQGGSACPGNVNANLRNTTTFNTYFPTSRFSALSGVYEPGKIDNAYHTFTAGGLQWMVLNLELWPRTGAVTWAKTVLAQHPDHNVVIITHSHLTSGGGIEQSAGGYGNNSPQYVYDNLVKQYANVRLLFSGHVGNAAYRMDTGVNGNKIYQLLNCYHDGTTNPTRVMEIDTAAGTLSSRVYAPFTNTERTDPASKLTITSIDWVD</sequence>
<dbReference type="Proteomes" id="UP000019678">
    <property type="component" value="Unassembled WGS sequence"/>
</dbReference>
<dbReference type="STRING" id="1192034.CAP_2996"/>
<keyword evidence="5" id="KW-1185">Reference proteome</keyword>
<dbReference type="Gene3D" id="3.60.21.10">
    <property type="match status" value="1"/>
</dbReference>
<gene>
    <name evidence="4" type="ORF">CAP_2996</name>
</gene>
<feature type="domain" description="Calcineurin-like phosphoesterase" evidence="2">
    <location>
        <begin position="229"/>
        <end position="425"/>
    </location>
</feature>
<evidence type="ECO:0000259" key="2">
    <source>
        <dbReference type="Pfam" id="PF00149"/>
    </source>
</evidence>
<dbReference type="PROSITE" id="PS51257">
    <property type="entry name" value="PROKAR_LIPOPROTEIN"/>
    <property type="match status" value="1"/>
</dbReference>
<reference evidence="4 5" key="1">
    <citation type="submission" date="2013-05" db="EMBL/GenBank/DDBJ databases">
        <title>Genome assembly of Chondromyces apiculatus DSM 436.</title>
        <authorList>
            <person name="Sharma G."/>
            <person name="Khatri I."/>
            <person name="Kaur C."/>
            <person name="Mayilraj S."/>
            <person name="Subramanian S."/>
        </authorList>
    </citation>
    <scope>NUCLEOTIDE SEQUENCE [LARGE SCALE GENOMIC DNA]</scope>
    <source>
        <strain evidence="4 5">DSM 436</strain>
    </source>
</reference>
<feature type="chain" id="PRO_5001496483" evidence="1">
    <location>
        <begin position="23"/>
        <end position="497"/>
    </location>
</feature>
<dbReference type="SUPFAM" id="SSF56300">
    <property type="entry name" value="Metallo-dependent phosphatases"/>
    <property type="match status" value="1"/>
</dbReference>
<evidence type="ECO:0000313" key="5">
    <source>
        <dbReference type="Proteomes" id="UP000019678"/>
    </source>
</evidence>
<dbReference type="GO" id="GO:0016787">
    <property type="term" value="F:hydrolase activity"/>
    <property type="evidence" value="ECO:0007669"/>
    <property type="project" value="InterPro"/>
</dbReference>
<dbReference type="InterPro" id="IPR029052">
    <property type="entry name" value="Metallo-depent_PP-like"/>
</dbReference>
<dbReference type="PANTHER" id="PTHR43143:SF5">
    <property type="entry name" value="SECRETED PROTEIN"/>
    <property type="match status" value="1"/>
</dbReference>
<dbReference type="EMBL" id="ASRX01000021">
    <property type="protein sequence ID" value="EYF05706.1"/>
    <property type="molecule type" value="Genomic_DNA"/>
</dbReference>
<dbReference type="eggNOG" id="COG1409">
    <property type="taxonomic scope" value="Bacteria"/>
</dbReference>
<dbReference type="InterPro" id="IPR043708">
    <property type="entry name" value="DUF5648"/>
</dbReference>
<dbReference type="InterPro" id="IPR004843">
    <property type="entry name" value="Calcineurin-like_PHP"/>
</dbReference>
<dbReference type="Pfam" id="PF00149">
    <property type="entry name" value="Metallophos"/>
    <property type="match status" value="1"/>
</dbReference>
<dbReference type="Pfam" id="PF18885">
    <property type="entry name" value="DUF5648"/>
    <property type="match status" value="1"/>
</dbReference>
<evidence type="ECO:0000259" key="3">
    <source>
        <dbReference type="Pfam" id="PF18885"/>
    </source>
</evidence>
<keyword evidence="1" id="KW-0732">Signal</keyword>
<name>A0A017TAS1_9BACT</name>
<dbReference type="RefSeq" id="WP_231511496.1">
    <property type="nucleotide sequence ID" value="NZ_ASRX01000021.1"/>
</dbReference>
<evidence type="ECO:0000313" key="4">
    <source>
        <dbReference type="EMBL" id="EYF05706.1"/>
    </source>
</evidence>
<dbReference type="InterPro" id="IPR051918">
    <property type="entry name" value="STPP_CPPED1"/>
</dbReference>
<accession>A0A017TAS1</accession>
<evidence type="ECO:0000256" key="1">
    <source>
        <dbReference type="SAM" id="SignalP"/>
    </source>
</evidence>
<feature type="signal peptide" evidence="1">
    <location>
        <begin position="1"/>
        <end position="22"/>
    </location>
</feature>
<protein>
    <submittedName>
        <fullName evidence="4">Metallophosphoesterase</fullName>
    </submittedName>
</protein>
<comment type="caution">
    <text evidence="4">The sequence shown here is derived from an EMBL/GenBank/DDBJ whole genome shotgun (WGS) entry which is preliminary data.</text>
</comment>
<feature type="domain" description="DUF5648" evidence="3">
    <location>
        <begin position="58"/>
        <end position="195"/>
    </location>
</feature>